<dbReference type="GO" id="GO:0005524">
    <property type="term" value="F:ATP binding"/>
    <property type="evidence" value="ECO:0007669"/>
    <property type="project" value="InterPro"/>
</dbReference>
<feature type="region of interest" description="Disordered" evidence="2">
    <location>
        <begin position="46"/>
        <end position="76"/>
    </location>
</feature>
<dbReference type="PANTHER" id="PTHR19211:SF14">
    <property type="entry name" value="ATP-BINDING CASSETTE SUB-FAMILY F MEMBER 1"/>
    <property type="match status" value="1"/>
</dbReference>
<dbReference type="EMBL" id="JAKKPZ010000878">
    <property type="protein sequence ID" value="KAI1691725.1"/>
    <property type="molecule type" value="Genomic_DNA"/>
</dbReference>
<accession>A0AAD4QR96</accession>
<keyword evidence="5" id="KW-1185">Reference proteome</keyword>
<dbReference type="InterPro" id="IPR003439">
    <property type="entry name" value="ABC_transporter-like_ATP-bd"/>
</dbReference>
<evidence type="ECO:0000256" key="2">
    <source>
        <dbReference type="SAM" id="MobiDB-lite"/>
    </source>
</evidence>
<proteinExistence type="predicted"/>
<evidence type="ECO:0000259" key="3">
    <source>
        <dbReference type="Pfam" id="PF00005"/>
    </source>
</evidence>
<dbReference type="AlphaFoldDB" id="A0AAD4QR96"/>
<gene>
    <name evidence="4" type="ORF">DdX_21683</name>
</gene>
<dbReference type="Pfam" id="PF00005">
    <property type="entry name" value="ABC_tran"/>
    <property type="match status" value="1"/>
</dbReference>
<dbReference type="GO" id="GO:0016887">
    <property type="term" value="F:ATP hydrolysis activity"/>
    <property type="evidence" value="ECO:0007669"/>
    <property type="project" value="InterPro"/>
</dbReference>
<feature type="domain" description="ABC transporter" evidence="3">
    <location>
        <begin position="125"/>
        <end position="174"/>
    </location>
</feature>
<dbReference type="SUPFAM" id="SSF52540">
    <property type="entry name" value="P-loop containing nucleoside triphosphate hydrolases"/>
    <property type="match status" value="1"/>
</dbReference>
<dbReference type="Gene3D" id="3.40.50.300">
    <property type="entry name" value="P-loop containing nucleotide triphosphate hydrolases"/>
    <property type="match status" value="1"/>
</dbReference>
<protein>
    <submittedName>
        <fullName evidence="4">ABC transporter domain-containing protein</fullName>
    </submittedName>
</protein>
<evidence type="ECO:0000313" key="4">
    <source>
        <dbReference type="EMBL" id="KAI1691725.1"/>
    </source>
</evidence>
<evidence type="ECO:0000313" key="5">
    <source>
        <dbReference type="Proteomes" id="UP001201812"/>
    </source>
</evidence>
<keyword evidence="1" id="KW-0677">Repeat</keyword>
<reference evidence="4" key="1">
    <citation type="submission" date="2022-01" db="EMBL/GenBank/DDBJ databases">
        <title>Genome Sequence Resource for Two Populations of Ditylenchus destructor, the Migratory Endoparasitic Phytonematode.</title>
        <authorList>
            <person name="Zhang H."/>
            <person name="Lin R."/>
            <person name="Xie B."/>
        </authorList>
    </citation>
    <scope>NUCLEOTIDE SEQUENCE</scope>
    <source>
        <strain evidence="4">BazhouSP</strain>
    </source>
</reference>
<dbReference type="Proteomes" id="UP001201812">
    <property type="component" value="Unassembled WGS sequence"/>
</dbReference>
<name>A0AAD4QR96_9BILA</name>
<dbReference type="InterPro" id="IPR050611">
    <property type="entry name" value="ABCF"/>
</dbReference>
<dbReference type="InterPro" id="IPR027417">
    <property type="entry name" value="P-loop_NTPase"/>
</dbReference>
<dbReference type="PANTHER" id="PTHR19211">
    <property type="entry name" value="ATP-BINDING TRANSPORT PROTEIN-RELATED"/>
    <property type="match status" value="1"/>
</dbReference>
<evidence type="ECO:0000256" key="1">
    <source>
        <dbReference type="ARBA" id="ARBA00022737"/>
    </source>
</evidence>
<organism evidence="4 5">
    <name type="scientific">Ditylenchus destructor</name>
    <dbReference type="NCBI Taxonomy" id="166010"/>
    <lineage>
        <taxon>Eukaryota</taxon>
        <taxon>Metazoa</taxon>
        <taxon>Ecdysozoa</taxon>
        <taxon>Nematoda</taxon>
        <taxon>Chromadorea</taxon>
        <taxon>Rhabditida</taxon>
        <taxon>Tylenchina</taxon>
        <taxon>Tylenchomorpha</taxon>
        <taxon>Sphaerularioidea</taxon>
        <taxon>Anguinidae</taxon>
        <taxon>Anguininae</taxon>
        <taxon>Ditylenchus</taxon>
    </lineage>
</organism>
<sequence>MPRAGWAGRPTPVLPCAQDSANEQGATELTWVGRFACEALLRKRPNAQPPAAGPGPAGGLAASPATGPTPPSHRKPALAVASAVDVASAGAGCNPADAPNRYNGRMPLITLQNVDFSVGGPLLLEKAELSIEPGERIGLIGRNGAGKSTLLKLLSGDHKPDDGEVRACSRACASPAWSRKCRRARPARCSTSSPMAWANWANGLPNSITSATPTCSMAKRWATSRPRSMPPTAGAWTSASARP</sequence>
<feature type="region of interest" description="Disordered" evidence="2">
    <location>
        <begin position="224"/>
        <end position="243"/>
    </location>
</feature>
<comment type="caution">
    <text evidence="4">The sequence shown here is derived from an EMBL/GenBank/DDBJ whole genome shotgun (WGS) entry which is preliminary data.</text>
</comment>